<reference evidence="1 2" key="1">
    <citation type="submission" date="2013-01" db="EMBL/GenBank/DDBJ databases">
        <authorList>
            <person name="Harkins D.M."/>
            <person name="Durkin A.S."/>
            <person name="Brinkac L.M."/>
            <person name="Haft D.H."/>
            <person name="Selengut J.D."/>
            <person name="Sanka R."/>
            <person name="DePew J."/>
            <person name="Purushe J."/>
            <person name="Tulsiani S.M."/>
            <person name="Graham G.C."/>
            <person name="Burns M.-A."/>
            <person name="Dohnt M.F."/>
            <person name="Smythe L.D."/>
            <person name="McKay D.B."/>
            <person name="Craig S.B."/>
            <person name="Vinetz J.M."/>
            <person name="Sutton G.G."/>
            <person name="Nierman W.C."/>
            <person name="Fouts D.E."/>
        </authorList>
    </citation>
    <scope>NUCLEOTIDE SEQUENCE [LARGE SCALE GENOMIC DNA]</scope>
    <source>
        <strain evidence="1 2">LT2156</strain>
    </source>
</reference>
<evidence type="ECO:0000313" key="2">
    <source>
        <dbReference type="Proteomes" id="UP000012089"/>
    </source>
</evidence>
<proteinExistence type="predicted"/>
<dbReference type="AlphaFoldDB" id="M6HB27"/>
<dbReference type="EMBL" id="AFMF02000036">
    <property type="protein sequence ID" value="EMM94305.1"/>
    <property type="molecule type" value="Genomic_DNA"/>
</dbReference>
<name>M6HB27_LEPIR</name>
<comment type="caution">
    <text evidence="1">The sequence shown here is derived from an EMBL/GenBank/DDBJ whole genome shotgun (WGS) entry which is preliminary data.</text>
</comment>
<evidence type="ECO:0000313" key="1">
    <source>
        <dbReference type="EMBL" id="EMM94305.1"/>
    </source>
</evidence>
<organism evidence="1 2">
    <name type="scientific">Leptospira interrogans serovar Zanoni str. LT2156</name>
    <dbReference type="NCBI Taxonomy" id="1001601"/>
    <lineage>
        <taxon>Bacteria</taxon>
        <taxon>Pseudomonadati</taxon>
        <taxon>Spirochaetota</taxon>
        <taxon>Spirochaetia</taxon>
        <taxon>Leptospirales</taxon>
        <taxon>Leptospiraceae</taxon>
        <taxon>Leptospira</taxon>
    </lineage>
</organism>
<dbReference type="Proteomes" id="UP000012089">
    <property type="component" value="Unassembled WGS sequence"/>
</dbReference>
<accession>M6HB27</accession>
<protein>
    <submittedName>
        <fullName evidence="1">Uncharacterized protein</fullName>
    </submittedName>
</protein>
<sequence length="52" mass="5864">MAATPIQKIPTLTGEAAKRFIERADSTERPTLSISEQQRKMYAALSEKNKQK</sequence>
<gene>
    <name evidence="1" type="ORF">LEP1GSC158_0654</name>
</gene>